<dbReference type="InterPro" id="IPR001228">
    <property type="entry name" value="IspD"/>
</dbReference>
<dbReference type="GO" id="GO:0016114">
    <property type="term" value="P:terpenoid biosynthetic process"/>
    <property type="evidence" value="ECO:0007669"/>
    <property type="project" value="InterPro"/>
</dbReference>
<comment type="similarity">
    <text evidence="14">In the C-terminal section; belongs to the IspF family.</text>
</comment>
<keyword evidence="17" id="KW-1185">Reference proteome</keyword>
<dbReference type="Pfam" id="PF01128">
    <property type="entry name" value="IspD"/>
    <property type="match status" value="1"/>
</dbReference>
<evidence type="ECO:0000256" key="2">
    <source>
        <dbReference type="ARBA" id="ARBA00001282"/>
    </source>
</evidence>
<comment type="similarity">
    <text evidence="7">Belongs to the IspD/TarI cytidylyltransferase family. IspD subfamily.</text>
</comment>
<dbReference type="UniPathway" id="UPA00056">
    <property type="reaction ID" value="UER00093"/>
</dbReference>
<dbReference type="EC" id="2.7.7.60" evidence="14"/>
<feature type="binding site" evidence="14">
    <location>
        <begin position="244"/>
        <end position="246"/>
    </location>
    <ligand>
        <name>4-CDP-2-C-methyl-D-erythritol 2-phosphate</name>
        <dbReference type="ChEBI" id="CHEBI:57919"/>
    </ligand>
</feature>
<dbReference type="PANTHER" id="PTHR43181:SF1">
    <property type="entry name" value="2-C-METHYL-D-ERYTHRITOL 2,4-CYCLODIPHOSPHATE SYNTHASE, CHLOROPLASTIC"/>
    <property type="match status" value="1"/>
</dbReference>
<feature type="binding site" evidence="14">
    <location>
        <position position="278"/>
    </location>
    <ligand>
        <name>a divalent metal cation</name>
        <dbReference type="ChEBI" id="CHEBI:60240"/>
    </ligand>
</feature>
<dbReference type="GO" id="GO:0008685">
    <property type="term" value="F:2-C-methyl-D-erythritol 2,4-cyclodiphosphate synthase activity"/>
    <property type="evidence" value="ECO:0007669"/>
    <property type="project" value="UniProtKB-UniRule"/>
</dbReference>
<organism evidence="16 17">
    <name type="scientific">Sphingomonas alpina</name>
    <dbReference type="NCBI Taxonomy" id="653931"/>
    <lineage>
        <taxon>Bacteria</taxon>
        <taxon>Pseudomonadati</taxon>
        <taxon>Pseudomonadota</taxon>
        <taxon>Alphaproteobacteria</taxon>
        <taxon>Sphingomonadales</taxon>
        <taxon>Sphingomonadaceae</taxon>
        <taxon>Sphingomonas</taxon>
    </lineage>
</organism>
<dbReference type="EMBL" id="CP061038">
    <property type="protein sequence ID" value="QNQ11274.1"/>
    <property type="molecule type" value="Genomic_DNA"/>
</dbReference>
<dbReference type="InterPro" id="IPR026596">
    <property type="entry name" value="IspD/F"/>
</dbReference>
<comment type="catalytic activity">
    <reaction evidence="2 14">
        <text>2-C-methyl-D-erythritol 4-phosphate + CTP + H(+) = 4-CDP-2-C-methyl-D-erythritol + diphosphate</text>
        <dbReference type="Rhea" id="RHEA:13429"/>
        <dbReference type="ChEBI" id="CHEBI:15378"/>
        <dbReference type="ChEBI" id="CHEBI:33019"/>
        <dbReference type="ChEBI" id="CHEBI:37563"/>
        <dbReference type="ChEBI" id="CHEBI:57823"/>
        <dbReference type="ChEBI" id="CHEBI:58262"/>
        <dbReference type="EC" id="2.7.7.60"/>
    </reaction>
</comment>
<dbReference type="Proteomes" id="UP000516148">
    <property type="component" value="Chromosome"/>
</dbReference>
<evidence type="ECO:0000256" key="8">
    <source>
        <dbReference type="ARBA" id="ARBA00022679"/>
    </source>
</evidence>
<dbReference type="NCBIfam" id="TIGR00151">
    <property type="entry name" value="ispF"/>
    <property type="match status" value="1"/>
</dbReference>
<evidence type="ECO:0000313" key="16">
    <source>
        <dbReference type="EMBL" id="QNQ11274.1"/>
    </source>
</evidence>
<evidence type="ECO:0000256" key="13">
    <source>
        <dbReference type="ARBA" id="ARBA00023268"/>
    </source>
</evidence>
<dbReference type="CDD" id="cd02516">
    <property type="entry name" value="CDP-ME_synthetase"/>
    <property type="match status" value="1"/>
</dbReference>
<keyword evidence="9 14" id="KW-0548">Nucleotidyltransferase</keyword>
<sequence length="396" mass="41296">MTASPASRPAPPHPAGPRTAAIIVAAGQGLRSGGDGPKQFAPVAGKPMIAHSHATLAAHPAIGRVIVVIGDGQDAQLDKALGPVERVTGGATRRLSVLAGLEHLAETGMDRVLIHDAARPFLPVAVIDRLLAALDEDGGAVPALPVADTLARGMEVLGAGVSRDGLFRIQTPQAFRFDAILAAHRGWSGDEPTDDAQMLRKSGATVALVEGDAMLEKVTYPADFVNAEMRHAATMRVRSATGYDVHRLAEGEELWLGGVLIPHDKGLSGHSDADVALHAITDALLGTIAEGDIGTHFPPSDPQWRGADSAQFLEHAAALIRARGGIIDFIDLTIICETPKIGPHRAAMRDRVAALLRLAPGQISIKATTTERLGFTGRGEGIAAQAIATIRIMGDA</sequence>
<dbReference type="InterPro" id="IPR036571">
    <property type="entry name" value="MECDP_synthase_sf"/>
</dbReference>
<keyword evidence="13 14" id="KW-0511">Multifunctional enzyme</keyword>
<evidence type="ECO:0000256" key="9">
    <source>
        <dbReference type="ARBA" id="ARBA00022695"/>
    </source>
</evidence>
<evidence type="ECO:0000256" key="3">
    <source>
        <dbReference type="ARBA" id="ARBA00001968"/>
    </source>
</evidence>
<name>A0A7H0LNM1_9SPHN</name>
<dbReference type="InterPro" id="IPR034683">
    <property type="entry name" value="IspD/TarI"/>
</dbReference>
<dbReference type="InterPro" id="IPR020555">
    <property type="entry name" value="MECDP_synthase_CS"/>
</dbReference>
<evidence type="ECO:0000256" key="7">
    <source>
        <dbReference type="ARBA" id="ARBA00009789"/>
    </source>
</evidence>
<dbReference type="Gene3D" id="3.30.1330.50">
    <property type="entry name" value="2-C-methyl-D-erythritol 2,4-cyclodiphosphate synthase"/>
    <property type="match status" value="1"/>
</dbReference>
<evidence type="ECO:0000313" key="17">
    <source>
        <dbReference type="Proteomes" id="UP000516148"/>
    </source>
</evidence>
<accession>A0A7H0LNM1</accession>
<evidence type="ECO:0000256" key="4">
    <source>
        <dbReference type="ARBA" id="ARBA00004709"/>
    </source>
</evidence>
<dbReference type="NCBIfam" id="TIGR00453">
    <property type="entry name" value="ispD"/>
    <property type="match status" value="1"/>
</dbReference>
<evidence type="ECO:0000256" key="11">
    <source>
        <dbReference type="ARBA" id="ARBA00023229"/>
    </source>
</evidence>
<feature type="binding site" evidence="14">
    <location>
        <position position="375"/>
    </location>
    <ligand>
        <name>4-CDP-2-C-methyl-D-erythritol 2-phosphate</name>
        <dbReference type="ChEBI" id="CHEBI:57919"/>
    </ligand>
</feature>
<dbReference type="PROSITE" id="PS01350">
    <property type="entry name" value="ISPF"/>
    <property type="match status" value="1"/>
</dbReference>
<dbReference type="Pfam" id="PF02542">
    <property type="entry name" value="YgbB"/>
    <property type="match status" value="1"/>
</dbReference>
<dbReference type="InterPro" id="IPR003526">
    <property type="entry name" value="MECDP_synthase"/>
</dbReference>
<dbReference type="HAMAP" id="MF_01520">
    <property type="entry name" value="IspDF"/>
    <property type="match status" value="1"/>
</dbReference>
<comment type="function">
    <text evidence="14">Bifunctional enzyme that catalyzes the formation of 4-diphosphocytidyl-2-C-methyl-D-erythritol from CTP and 2-C-methyl-D-erythritol 4-phosphate (MEP) (IspD), and catalyzes the conversion of 4-diphosphocytidyl-2-C-methyl-D-erythritol 2-phosphate (CDP-ME2P) to 2-C-methyl-D-erythritol 2,4-cyclodiphosphate (ME-CPP) with a corresponding release of cytidine 5-monophosphate (CMP) (IspF).</text>
</comment>
<dbReference type="SUPFAM" id="SSF69765">
    <property type="entry name" value="IpsF-like"/>
    <property type="match status" value="1"/>
</dbReference>
<feature type="binding site" evidence="14">
    <location>
        <position position="378"/>
    </location>
    <ligand>
        <name>4-CDP-2-C-methyl-D-erythritol 2-phosphate</name>
        <dbReference type="ChEBI" id="CHEBI:57919"/>
    </ligand>
</feature>
<reference evidence="16 17" key="1">
    <citation type="submission" date="2020-09" db="EMBL/GenBank/DDBJ databases">
        <title>Sphingomonas sp., a new species isolated from pork steak.</title>
        <authorList>
            <person name="Heidler von Heilborn D."/>
        </authorList>
    </citation>
    <scope>NUCLEOTIDE SEQUENCE [LARGE SCALE GENOMIC DNA]</scope>
    <source>
        <strain evidence="17">S8-3T</strain>
    </source>
</reference>
<feature type="binding site" evidence="14">
    <location>
        <begin position="270"/>
        <end position="271"/>
    </location>
    <ligand>
        <name>4-CDP-2-C-methyl-D-erythritol 2-phosphate</name>
        <dbReference type="ChEBI" id="CHEBI:57919"/>
    </ligand>
</feature>
<evidence type="ECO:0000256" key="14">
    <source>
        <dbReference type="HAMAP-Rule" id="MF_01520"/>
    </source>
</evidence>
<feature type="binding site" evidence="14">
    <location>
        <begin position="292"/>
        <end position="294"/>
    </location>
    <ligand>
        <name>4-CDP-2-C-methyl-D-erythritol 2-phosphate</name>
        <dbReference type="ChEBI" id="CHEBI:57919"/>
    </ligand>
</feature>
<feature type="site" description="Positions MEP for the nucleophilic attack" evidence="14">
    <location>
        <position position="163"/>
    </location>
</feature>
<protein>
    <recommendedName>
        <fullName evidence="14">Bifunctional enzyme IspD/IspF</fullName>
    </recommendedName>
    <domain>
        <recommendedName>
            <fullName evidence="14">2-C-methyl-D-erythritol 4-phosphate cytidylyltransferase</fullName>
            <ecNumber evidence="14">2.7.7.60</ecNumber>
        </recommendedName>
        <alternativeName>
            <fullName evidence="14">4-diphosphocytidyl-2C-methyl-D-erythritol synthase</fullName>
        </alternativeName>
        <alternativeName>
            <fullName evidence="14">MEP cytidylyltransferase</fullName>
            <shortName evidence="14">MCT</shortName>
        </alternativeName>
    </domain>
    <domain>
        <recommendedName>
            <fullName evidence="14">2-C-methyl-D-erythritol 2,4-cyclodiphosphate synthase</fullName>
            <shortName evidence="14">MECDP-synthase</shortName>
            <shortName evidence="14">MECPP-synthase</shortName>
            <shortName evidence="14">MECPS</shortName>
            <ecNumber evidence="14">4.6.1.12</ecNumber>
        </recommendedName>
    </domain>
</protein>
<keyword evidence="10 14" id="KW-0479">Metal-binding</keyword>
<dbReference type="PROSITE" id="PS01295">
    <property type="entry name" value="ISPD"/>
    <property type="match status" value="1"/>
</dbReference>
<feature type="binding site" evidence="14">
    <location>
        <position position="246"/>
    </location>
    <ligand>
        <name>a divalent metal cation</name>
        <dbReference type="ChEBI" id="CHEBI:60240"/>
    </ligand>
</feature>
<comment type="pathway">
    <text evidence="4 14">Isoprenoid biosynthesis; isopentenyl diphosphate biosynthesis via DXP pathway; isopentenyl diphosphate from 1-deoxy-D-xylulose 5-phosphate: step 4/6.</text>
</comment>
<dbReference type="HAMAP" id="MF_00108">
    <property type="entry name" value="IspD"/>
    <property type="match status" value="1"/>
</dbReference>
<evidence type="ECO:0000256" key="12">
    <source>
        <dbReference type="ARBA" id="ARBA00023239"/>
    </source>
</evidence>
<evidence type="ECO:0000256" key="6">
    <source>
        <dbReference type="ARBA" id="ARBA00008480"/>
    </source>
</evidence>
<dbReference type="GO" id="GO:0046872">
    <property type="term" value="F:metal ion binding"/>
    <property type="evidence" value="ECO:0007669"/>
    <property type="project" value="UniProtKB-KW"/>
</dbReference>
<feature type="site" description="Transition state stabilizer" evidence="14">
    <location>
        <position position="38"/>
    </location>
</feature>
<dbReference type="RefSeq" id="WP_187763557.1">
    <property type="nucleotide sequence ID" value="NZ_CP061038.1"/>
</dbReference>
<keyword evidence="12 14" id="KW-0456">Lyase</keyword>
<comment type="pathway">
    <text evidence="5 14">Isoprenoid biosynthesis; isopentenyl diphosphate biosynthesis via DXP pathway; isopentenyl diphosphate from 1-deoxy-D-xylulose 5-phosphate: step 2/6.</text>
</comment>
<evidence type="ECO:0000256" key="1">
    <source>
        <dbReference type="ARBA" id="ARBA00000200"/>
    </source>
</evidence>
<evidence type="ECO:0000256" key="10">
    <source>
        <dbReference type="ARBA" id="ARBA00022723"/>
    </source>
</evidence>
<feature type="region of interest" description="2-C-methyl-D-erythritol 4-phosphate cytidylyltransferase" evidence="14">
    <location>
        <begin position="1"/>
        <end position="237"/>
    </location>
</feature>
<dbReference type="Gene3D" id="3.90.550.10">
    <property type="entry name" value="Spore Coat Polysaccharide Biosynthesis Protein SpsA, Chain A"/>
    <property type="match status" value="1"/>
</dbReference>
<dbReference type="AlphaFoldDB" id="A0A7H0LNM1"/>
<evidence type="ECO:0000256" key="5">
    <source>
        <dbReference type="ARBA" id="ARBA00004787"/>
    </source>
</evidence>
<comment type="cofactor">
    <cofactor evidence="3 14">
        <name>a divalent metal cation</name>
        <dbReference type="ChEBI" id="CHEBI:60240"/>
    </cofactor>
</comment>
<dbReference type="KEGG" id="spap:H3Z74_09050"/>
<feature type="domain" description="2-C-methyl-D-erythritol 2,4-cyclodiphosphate synthase" evidence="15">
    <location>
        <begin position="238"/>
        <end position="390"/>
    </location>
</feature>
<comment type="catalytic activity">
    <reaction evidence="1 14">
        <text>4-CDP-2-C-methyl-D-erythritol 2-phosphate = 2-C-methyl-D-erythritol 2,4-cyclic diphosphate + CMP</text>
        <dbReference type="Rhea" id="RHEA:23864"/>
        <dbReference type="ChEBI" id="CHEBI:57919"/>
        <dbReference type="ChEBI" id="CHEBI:58483"/>
        <dbReference type="ChEBI" id="CHEBI:60377"/>
        <dbReference type="EC" id="4.6.1.12"/>
    </reaction>
</comment>
<dbReference type="EC" id="4.6.1.12" evidence="14"/>
<gene>
    <name evidence="14" type="primary">ispDF</name>
    <name evidence="16" type="ORF">H3Z74_09050</name>
</gene>
<comment type="similarity">
    <text evidence="6">Belongs to the IspF family.</text>
</comment>
<feature type="site" description="Transition state stabilizer" evidence="14">
    <location>
        <position position="369"/>
    </location>
</feature>
<dbReference type="InterPro" id="IPR018294">
    <property type="entry name" value="ISPD_synthase_CS"/>
</dbReference>
<feature type="binding site" evidence="14">
    <location>
        <begin position="368"/>
        <end position="371"/>
    </location>
    <ligand>
        <name>4-CDP-2-C-methyl-D-erythritol 2-phosphate</name>
        <dbReference type="ChEBI" id="CHEBI:57919"/>
    </ligand>
</feature>
<dbReference type="GO" id="GO:0050518">
    <property type="term" value="F:2-C-methyl-D-erythritol 4-phosphate cytidylyltransferase activity"/>
    <property type="evidence" value="ECO:0007669"/>
    <property type="project" value="UniProtKB-UniRule"/>
</dbReference>
<comment type="similarity">
    <text evidence="14">In the N-terminal section; belongs to the IspD/TarI cytidylyltransferase family. IspD subfamily.</text>
</comment>
<evidence type="ECO:0000259" key="15">
    <source>
        <dbReference type="Pfam" id="PF02542"/>
    </source>
</evidence>
<comment type="caution">
    <text evidence="14">Lacks conserved residue(s) required for the propagation of feature annotation.</text>
</comment>
<dbReference type="HAMAP" id="MF_00107">
    <property type="entry name" value="IspF"/>
    <property type="match status" value="1"/>
</dbReference>
<dbReference type="SUPFAM" id="SSF53448">
    <property type="entry name" value="Nucleotide-diphospho-sugar transferases"/>
    <property type="match status" value="1"/>
</dbReference>
<feature type="binding site" evidence="14">
    <location>
        <position position="244"/>
    </location>
    <ligand>
        <name>a divalent metal cation</name>
        <dbReference type="ChEBI" id="CHEBI:60240"/>
    </ligand>
</feature>
<dbReference type="InterPro" id="IPR029044">
    <property type="entry name" value="Nucleotide-diphossugar_trans"/>
</dbReference>
<dbReference type="NCBIfam" id="NF006899">
    <property type="entry name" value="PRK09382.1"/>
    <property type="match status" value="1"/>
</dbReference>
<dbReference type="GO" id="GO:0019288">
    <property type="term" value="P:isopentenyl diphosphate biosynthetic process, methylerythritol 4-phosphate pathway"/>
    <property type="evidence" value="ECO:0007669"/>
    <property type="project" value="UniProtKB-UniRule"/>
</dbReference>
<keyword evidence="8 14" id="KW-0808">Transferase</keyword>
<proteinExistence type="inferred from homology"/>
<feature type="site" description="Transition state stabilizer" evidence="14">
    <location>
        <position position="270"/>
    </location>
</feature>
<feature type="site" description="Transition state stabilizer" evidence="14">
    <location>
        <position position="31"/>
    </location>
</feature>
<feature type="region of interest" description="2-C-methyl-D-erythritol 2,4-cyclodiphosphate synthase" evidence="14">
    <location>
        <begin position="238"/>
        <end position="396"/>
    </location>
</feature>
<keyword evidence="11 14" id="KW-0414">Isoprene biosynthesis</keyword>
<feature type="site" description="Positions MEP for the nucleophilic attack" evidence="14">
    <location>
        <position position="217"/>
    </location>
</feature>
<dbReference type="PANTHER" id="PTHR43181">
    <property type="entry name" value="2-C-METHYL-D-ERYTHRITOL 2,4-CYCLODIPHOSPHATE SYNTHASE, CHLOROPLASTIC"/>
    <property type="match status" value="1"/>
</dbReference>
<dbReference type="CDD" id="cd00554">
    <property type="entry name" value="MECDP_synthase"/>
    <property type="match status" value="1"/>
</dbReference>